<evidence type="ECO:0000313" key="3">
    <source>
        <dbReference type="EMBL" id="ABE57436.1"/>
    </source>
</evidence>
<evidence type="ECO:0000259" key="2">
    <source>
        <dbReference type="Pfam" id="PF07331"/>
    </source>
</evidence>
<feature type="transmembrane region" description="Helical" evidence="1">
    <location>
        <begin position="102"/>
        <end position="118"/>
    </location>
</feature>
<keyword evidence="1" id="KW-0472">Membrane</keyword>
<dbReference type="KEGG" id="csa:Csal_0072"/>
<sequence length="157" mass="16511">MAHHDRLSGCLLILFGALVLWRAAGFPTMAGLVYGPGLFPSIAAIGLMGCGAIIALGSRRSPSSTEATSPASRISRRRANARMASLIGVVLGYALLIEPLGFHVASLLLVAAAARIFGLSWGRCLLLAVPLVMAVHSLFYSLLHVPLPWGVLTPVAW</sequence>
<reference evidence="3 4" key="1">
    <citation type="journal article" date="2011" name="Stand. Genomic Sci.">
        <title>Complete genome sequence of the halophilic and highly halotolerant Chromohalobacter salexigens type strain (1H11(T)).</title>
        <authorList>
            <person name="Copeland A."/>
            <person name="O'Connor K."/>
            <person name="Lucas S."/>
            <person name="Lapidus A."/>
            <person name="Berry K.W."/>
            <person name="Detter J.C."/>
            <person name="Del Rio T.G."/>
            <person name="Hammon N."/>
            <person name="Dalin E."/>
            <person name="Tice H."/>
            <person name="Pitluck S."/>
            <person name="Bruce D."/>
            <person name="Goodwin L."/>
            <person name="Han C."/>
            <person name="Tapia R."/>
            <person name="Saunders E."/>
            <person name="Schmutz J."/>
            <person name="Brettin T."/>
            <person name="Larimer F."/>
            <person name="Land M."/>
            <person name="Hauser L."/>
            <person name="Vargas C."/>
            <person name="Nieto J.J."/>
            <person name="Kyrpides N.C."/>
            <person name="Ivanova N."/>
            <person name="Goker M."/>
            <person name="Klenk H.P."/>
            <person name="Csonka L.N."/>
            <person name="Woyke T."/>
        </authorList>
    </citation>
    <scope>NUCLEOTIDE SEQUENCE [LARGE SCALE GENOMIC DNA]</scope>
    <source>
        <strain evidence="4">ATCC BAA-138 / DSM 3043 / CIP 106854 / NCIMB 13768 / 1H11</strain>
    </source>
</reference>
<dbReference type="GeneID" id="95332824"/>
<dbReference type="HOGENOM" id="CLU_110735_7_0_6"/>
<proteinExistence type="predicted"/>
<dbReference type="Proteomes" id="UP000000239">
    <property type="component" value="Chromosome"/>
</dbReference>
<keyword evidence="4" id="KW-1185">Reference proteome</keyword>
<keyword evidence="1" id="KW-0812">Transmembrane</keyword>
<keyword evidence="1" id="KW-1133">Transmembrane helix</keyword>
<dbReference type="STRING" id="290398.Csal_0072"/>
<name>Q1R1H2_CHRI1</name>
<protein>
    <recommendedName>
        <fullName evidence="2">DUF1468 domain-containing protein</fullName>
    </recommendedName>
</protein>
<dbReference type="Pfam" id="PF07331">
    <property type="entry name" value="TctB"/>
    <property type="match status" value="1"/>
</dbReference>
<feature type="domain" description="DUF1468" evidence="2">
    <location>
        <begin position="8"/>
        <end position="148"/>
    </location>
</feature>
<dbReference type="AlphaFoldDB" id="Q1R1H2"/>
<dbReference type="EMBL" id="CP000285">
    <property type="protein sequence ID" value="ABE57436.1"/>
    <property type="molecule type" value="Genomic_DNA"/>
</dbReference>
<evidence type="ECO:0000313" key="4">
    <source>
        <dbReference type="Proteomes" id="UP000000239"/>
    </source>
</evidence>
<feature type="transmembrane region" description="Helical" evidence="1">
    <location>
        <begin position="125"/>
        <end position="143"/>
    </location>
</feature>
<dbReference type="OrthoDB" id="6174504at2"/>
<gene>
    <name evidence="3" type="ordered locus">Csal_0072</name>
</gene>
<feature type="transmembrane region" description="Helical" evidence="1">
    <location>
        <begin position="79"/>
        <end position="96"/>
    </location>
</feature>
<evidence type="ECO:0000256" key="1">
    <source>
        <dbReference type="SAM" id="Phobius"/>
    </source>
</evidence>
<accession>Q1R1H2</accession>
<dbReference type="InterPro" id="IPR009936">
    <property type="entry name" value="DUF1468"/>
</dbReference>
<organism evidence="3 4">
    <name type="scientific">Chromohalobacter israelensis (strain ATCC BAA-138 / DSM 3043 / CIP 106854 / NCIMB 13768 / 1H11)</name>
    <name type="common">Chromohalobacter salexigens</name>
    <dbReference type="NCBI Taxonomy" id="290398"/>
    <lineage>
        <taxon>Bacteria</taxon>
        <taxon>Pseudomonadati</taxon>
        <taxon>Pseudomonadota</taxon>
        <taxon>Gammaproteobacteria</taxon>
        <taxon>Oceanospirillales</taxon>
        <taxon>Halomonadaceae</taxon>
        <taxon>Chromohalobacter</taxon>
    </lineage>
</organism>
<dbReference type="RefSeq" id="WP_011505382.1">
    <property type="nucleotide sequence ID" value="NC_007963.1"/>
</dbReference>
<feature type="transmembrane region" description="Helical" evidence="1">
    <location>
        <begin position="41"/>
        <end position="58"/>
    </location>
</feature>